<feature type="region of interest" description="Disordered" evidence="1">
    <location>
        <begin position="1"/>
        <end position="21"/>
    </location>
</feature>
<evidence type="ECO:0000313" key="2">
    <source>
        <dbReference type="EMBL" id="KWV87479.1"/>
    </source>
</evidence>
<comment type="caution">
    <text evidence="2">The sequence shown here is derived from an EMBL/GenBank/DDBJ whole genome shotgun (WGS) entry which is preliminary data.</text>
</comment>
<accession>A0A120G7M7</accession>
<proteinExistence type="predicted"/>
<feature type="compositionally biased region" description="Polar residues" evidence="1">
    <location>
        <begin position="1"/>
        <end position="13"/>
    </location>
</feature>
<protein>
    <submittedName>
        <fullName evidence="2">Uncharacterized protein</fullName>
    </submittedName>
</protein>
<name>A0A120G7M7_PSEFL</name>
<dbReference type="AlphaFoldDB" id="A0A120G7M7"/>
<organism evidence="2 3">
    <name type="scientific">Pseudomonas fluorescens</name>
    <dbReference type="NCBI Taxonomy" id="294"/>
    <lineage>
        <taxon>Bacteria</taxon>
        <taxon>Pseudomonadati</taxon>
        <taxon>Pseudomonadota</taxon>
        <taxon>Gammaproteobacteria</taxon>
        <taxon>Pseudomonadales</taxon>
        <taxon>Pseudomonadaceae</taxon>
        <taxon>Pseudomonas</taxon>
    </lineage>
</organism>
<gene>
    <name evidence="2" type="ORF">PFLmoz3_03328</name>
</gene>
<reference evidence="2 3" key="1">
    <citation type="submission" date="2015-05" db="EMBL/GenBank/DDBJ databases">
        <title>A genomic and transcriptomic approach to investigate the blue pigment phenotype in Pseudomonas fluorescens.</title>
        <authorList>
            <person name="Andreani N.A."/>
            <person name="Cardazzo B."/>
        </authorList>
    </citation>
    <scope>NUCLEOTIDE SEQUENCE [LARGE SCALE GENOMIC DNA]</scope>
    <source>
        <strain evidence="2 3">Ps_22</strain>
    </source>
</reference>
<evidence type="ECO:0000313" key="3">
    <source>
        <dbReference type="Proteomes" id="UP000061348"/>
    </source>
</evidence>
<dbReference type="EMBL" id="LCYA01000078">
    <property type="protein sequence ID" value="KWV87479.1"/>
    <property type="molecule type" value="Genomic_DNA"/>
</dbReference>
<evidence type="ECO:0000256" key="1">
    <source>
        <dbReference type="SAM" id="MobiDB-lite"/>
    </source>
</evidence>
<sequence length="74" mass="7686">MAASKPSSSTRNLHFSAPPAIPTTRQPLSLAICPAMLPTAPAAPEITTVSPVFGAPVSSRAKYAVMPVMPRADR</sequence>
<dbReference type="Proteomes" id="UP000061348">
    <property type="component" value="Unassembled WGS sequence"/>
</dbReference>